<keyword evidence="1" id="KW-1133">Transmembrane helix</keyword>
<keyword evidence="1" id="KW-0812">Transmembrane</keyword>
<feature type="domain" description="GGDEF" evidence="2">
    <location>
        <begin position="241"/>
        <end position="374"/>
    </location>
</feature>
<reference evidence="3 4" key="1">
    <citation type="submission" date="2016-10" db="EMBL/GenBank/DDBJ databases">
        <authorList>
            <person name="de Groot N.N."/>
        </authorList>
    </citation>
    <scope>NUCLEOTIDE SEQUENCE [LARGE SCALE GENOMIC DNA]</scope>
    <source>
        <strain evidence="3 4">A52C2</strain>
    </source>
</reference>
<dbReference type="PROSITE" id="PS50887">
    <property type="entry name" value="GGDEF"/>
    <property type="match status" value="1"/>
</dbReference>
<evidence type="ECO:0000313" key="3">
    <source>
        <dbReference type="EMBL" id="SER17700.1"/>
    </source>
</evidence>
<name>A0A1H9M1Y6_9HYPH</name>
<dbReference type="Proteomes" id="UP000199647">
    <property type="component" value="Unassembled WGS sequence"/>
</dbReference>
<keyword evidence="1" id="KW-0472">Membrane</keyword>
<dbReference type="InterPro" id="IPR043128">
    <property type="entry name" value="Rev_trsase/Diguanyl_cyclase"/>
</dbReference>
<keyword evidence="4" id="KW-1185">Reference proteome</keyword>
<protein>
    <submittedName>
        <fullName evidence="3">Diguanylate cyclase</fullName>
    </submittedName>
</protein>
<dbReference type="InterPro" id="IPR029787">
    <property type="entry name" value="Nucleotide_cyclase"/>
</dbReference>
<dbReference type="CDD" id="cd01949">
    <property type="entry name" value="GGDEF"/>
    <property type="match status" value="1"/>
</dbReference>
<dbReference type="STRING" id="1855383.SAMN05216548_112104"/>
<dbReference type="InterPro" id="IPR000160">
    <property type="entry name" value="GGDEF_dom"/>
</dbReference>
<feature type="transmembrane region" description="Helical" evidence="1">
    <location>
        <begin position="55"/>
        <end position="75"/>
    </location>
</feature>
<proteinExistence type="predicted"/>
<dbReference type="PANTHER" id="PTHR46663:SF3">
    <property type="entry name" value="SLL0267 PROTEIN"/>
    <property type="match status" value="1"/>
</dbReference>
<dbReference type="RefSeq" id="WP_092498074.1">
    <property type="nucleotide sequence ID" value="NZ_FOFG01000012.1"/>
</dbReference>
<dbReference type="PANTHER" id="PTHR46663">
    <property type="entry name" value="DIGUANYLATE CYCLASE DGCT-RELATED"/>
    <property type="match status" value="1"/>
</dbReference>
<feature type="transmembrane region" description="Helical" evidence="1">
    <location>
        <begin position="29"/>
        <end position="49"/>
    </location>
</feature>
<dbReference type="Pfam" id="PF00990">
    <property type="entry name" value="GGDEF"/>
    <property type="match status" value="1"/>
</dbReference>
<dbReference type="InterPro" id="IPR052163">
    <property type="entry name" value="DGC-Regulatory_Protein"/>
</dbReference>
<dbReference type="EMBL" id="FOFG01000012">
    <property type="protein sequence ID" value="SER17700.1"/>
    <property type="molecule type" value="Genomic_DNA"/>
</dbReference>
<dbReference type="SUPFAM" id="SSF55073">
    <property type="entry name" value="Nucleotide cyclase"/>
    <property type="match status" value="1"/>
</dbReference>
<dbReference type="Gene3D" id="3.30.70.270">
    <property type="match status" value="1"/>
</dbReference>
<dbReference type="AlphaFoldDB" id="A0A1H9M1Y6"/>
<evidence type="ECO:0000259" key="2">
    <source>
        <dbReference type="PROSITE" id="PS50887"/>
    </source>
</evidence>
<organism evidence="3 4">
    <name type="scientific">Faunimonas pinastri</name>
    <dbReference type="NCBI Taxonomy" id="1855383"/>
    <lineage>
        <taxon>Bacteria</taxon>
        <taxon>Pseudomonadati</taxon>
        <taxon>Pseudomonadota</taxon>
        <taxon>Alphaproteobacteria</taxon>
        <taxon>Hyphomicrobiales</taxon>
        <taxon>Afifellaceae</taxon>
        <taxon>Faunimonas</taxon>
    </lineage>
</organism>
<dbReference type="NCBIfam" id="TIGR00254">
    <property type="entry name" value="GGDEF"/>
    <property type="match status" value="1"/>
</dbReference>
<dbReference type="OrthoDB" id="9812260at2"/>
<sequence>MIQIPRYRASEKSLPDSVYLQLVQLLYKAIFPVTLVGMLLVCIGTVIGVREHDPVVDALVAFGGLVSLVRVLLVLHFRKMLTNETCREKAARLQRFYGYGSYVFAATVGLLGLRVFAAGDVTSHMLFTGLIFGYAAGVVARLSIRPVICITTLSLASAPAVMACLLDFNFFYIVHGLLLTAFWLGSLETVDYNYHLVVDQIAIKEEMADLARLDPLTELPNRFSARERLSSELGGMRRGGAMLALHYLDFDHFKPVNDRFGHPVGDLVLRAAAQRISGLLRDGDMVARLGGDEFMVLQFNVGHQDQAEMLARRIIQAIAAPFGVEGHEISIGASVGIALAPKDGGELKILLEHADTALYVAKRSGRGKFAFYEPAKFRIEGSPARSLSR</sequence>
<feature type="transmembrane region" description="Helical" evidence="1">
    <location>
        <begin position="123"/>
        <end position="144"/>
    </location>
</feature>
<evidence type="ECO:0000313" key="4">
    <source>
        <dbReference type="Proteomes" id="UP000199647"/>
    </source>
</evidence>
<gene>
    <name evidence="3" type="ORF">SAMN05216548_112104</name>
</gene>
<accession>A0A1H9M1Y6</accession>
<evidence type="ECO:0000256" key="1">
    <source>
        <dbReference type="SAM" id="Phobius"/>
    </source>
</evidence>
<feature type="transmembrane region" description="Helical" evidence="1">
    <location>
        <begin position="96"/>
        <end position="117"/>
    </location>
</feature>
<dbReference type="SMART" id="SM00267">
    <property type="entry name" value="GGDEF"/>
    <property type="match status" value="1"/>
</dbReference>
<feature type="transmembrane region" description="Helical" evidence="1">
    <location>
        <begin position="156"/>
        <end position="184"/>
    </location>
</feature>